<sequence>MKSTILVIFAVLFALTYSFEYDMKNPNQRLLVDESEPNVQTFSFPADNLYKVDRKSYEEIQRVVDAAYPTYTRKILQPPPLKRSVVGGFGANLYRNRPYYFL</sequence>
<dbReference type="Proteomes" id="UP000095286">
    <property type="component" value="Unplaced"/>
</dbReference>
<dbReference type="WBParaSite" id="RSKR_0000368900.1">
    <property type="protein sequence ID" value="RSKR_0000368900.1"/>
    <property type="gene ID" value="RSKR_0000368900"/>
</dbReference>
<proteinExistence type="predicted"/>
<name>A0AC35TSD7_9BILA</name>
<protein>
    <submittedName>
        <fullName evidence="2">Neuropeptide-Like Protein</fullName>
    </submittedName>
</protein>
<organism evidence="1 2">
    <name type="scientific">Rhabditophanes sp. KR3021</name>
    <dbReference type="NCBI Taxonomy" id="114890"/>
    <lineage>
        <taxon>Eukaryota</taxon>
        <taxon>Metazoa</taxon>
        <taxon>Ecdysozoa</taxon>
        <taxon>Nematoda</taxon>
        <taxon>Chromadorea</taxon>
        <taxon>Rhabditida</taxon>
        <taxon>Tylenchina</taxon>
        <taxon>Panagrolaimomorpha</taxon>
        <taxon>Strongyloidoidea</taxon>
        <taxon>Alloionematidae</taxon>
        <taxon>Rhabditophanes</taxon>
    </lineage>
</organism>
<accession>A0AC35TSD7</accession>
<evidence type="ECO:0000313" key="2">
    <source>
        <dbReference type="WBParaSite" id="RSKR_0000368900.1"/>
    </source>
</evidence>
<reference evidence="2" key="1">
    <citation type="submission" date="2016-11" db="UniProtKB">
        <authorList>
            <consortium name="WormBaseParasite"/>
        </authorList>
    </citation>
    <scope>IDENTIFICATION</scope>
    <source>
        <strain evidence="2">KR3021</strain>
    </source>
</reference>
<evidence type="ECO:0000313" key="1">
    <source>
        <dbReference type="Proteomes" id="UP000095286"/>
    </source>
</evidence>